<proteinExistence type="predicted"/>
<name>A0A4U0RTS3_9ACTN</name>
<dbReference type="OrthoDB" id="4311033at2"/>
<gene>
    <name evidence="1" type="ORF">FCI23_48095</name>
</gene>
<dbReference type="InterPro" id="IPR023401">
    <property type="entry name" value="ODC_N"/>
</dbReference>
<evidence type="ECO:0000313" key="1">
    <source>
        <dbReference type="EMBL" id="TJZ98837.1"/>
    </source>
</evidence>
<dbReference type="InterPro" id="IPR003462">
    <property type="entry name" value="ODC_Mu_crystall"/>
</dbReference>
<comment type="caution">
    <text evidence="1">The sequence shown here is derived from an EMBL/GenBank/DDBJ whole genome shotgun (WGS) entry which is preliminary data.</text>
</comment>
<dbReference type="Gene3D" id="3.40.50.720">
    <property type="entry name" value="NAD(P)-binding Rossmann-like Domain"/>
    <property type="match status" value="1"/>
</dbReference>
<dbReference type="PANTHER" id="PTHR13812">
    <property type="entry name" value="KETIMINE REDUCTASE MU-CRYSTALLIN"/>
    <property type="match status" value="1"/>
</dbReference>
<dbReference type="Proteomes" id="UP000305778">
    <property type="component" value="Unassembled WGS sequence"/>
</dbReference>
<keyword evidence="2" id="KW-1185">Reference proteome</keyword>
<dbReference type="SUPFAM" id="SSF51735">
    <property type="entry name" value="NAD(P)-binding Rossmann-fold domains"/>
    <property type="match status" value="1"/>
</dbReference>
<dbReference type="Gene3D" id="3.30.1780.10">
    <property type="entry name" value="ornithine cyclodeaminase, domain 1"/>
    <property type="match status" value="1"/>
</dbReference>
<dbReference type="InterPro" id="IPR036291">
    <property type="entry name" value="NAD(P)-bd_dom_sf"/>
</dbReference>
<dbReference type="GO" id="GO:0005737">
    <property type="term" value="C:cytoplasm"/>
    <property type="evidence" value="ECO:0007669"/>
    <property type="project" value="TreeGrafter"/>
</dbReference>
<dbReference type="Pfam" id="PF02423">
    <property type="entry name" value="OCD_Mu_crystall"/>
    <property type="match status" value="1"/>
</dbReference>
<accession>A0A4U0RTS3</accession>
<protein>
    <submittedName>
        <fullName evidence="1">Ornithine cyclodeaminase family protein</fullName>
    </submittedName>
</protein>
<evidence type="ECO:0000313" key="2">
    <source>
        <dbReference type="Proteomes" id="UP000305778"/>
    </source>
</evidence>
<dbReference type="EMBL" id="SUMC01000126">
    <property type="protein sequence ID" value="TJZ98837.1"/>
    <property type="molecule type" value="Genomic_DNA"/>
</dbReference>
<sequence length="325" mass="34434">MSAGSPAPIWPGSSAPRTTERTTMLPYLDADLLNRLLPFPQAITALRNTLQDGPPAVTAPVRTTAEAPGGHVLIMPAADRNLFGVKIAGVAPGNPAKGLPRITGTYLLYDADTLHPILAIDGPALTLRRTAALSALAVDALAPQDISRLLIYGTGPQAAAHLEALRTVRHFQSVAVSGRTPQRTRAFADDHEIDVAGPDDLPQVDVVTCCTSATTPLFDGRHLSRHATVVAMGSHTPDARELDSHTLRGAQVIVEEVTTATREAADIADALASGDITKPLPLNEIVTGQTPVQPDRQRVFRSVGMAWEDLAIAKAALTHWRAAQE</sequence>
<reference evidence="1 2" key="1">
    <citation type="submission" date="2019-04" db="EMBL/GenBank/DDBJ databases">
        <title>Streptomyces oryziradicis sp. nov., a novel actinomycete isolated from rhizosphere soil of rice (Oryza sativa L.).</title>
        <authorList>
            <person name="Li C."/>
        </authorList>
    </citation>
    <scope>NUCLEOTIDE SEQUENCE [LARGE SCALE GENOMIC DNA]</scope>
    <source>
        <strain evidence="1 2">NEAU-C40</strain>
    </source>
</reference>
<dbReference type="PANTHER" id="PTHR13812:SF19">
    <property type="entry name" value="KETIMINE REDUCTASE MU-CRYSTALLIN"/>
    <property type="match status" value="1"/>
</dbReference>
<organism evidence="1 2">
    <name type="scientific">Actinacidiphila oryziradicis</name>
    <dbReference type="NCBI Taxonomy" id="2571141"/>
    <lineage>
        <taxon>Bacteria</taxon>
        <taxon>Bacillati</taxon>
        <taxon>Actinomycetota</taxon>
        <taxon>Actinomycetes</taxon>
        <taxon>Kitasatosporales</taxon>
        <taxon>Streptomycetaceae</taxon>
        <taxon>Actinacidiphila</taxon>
    </lineage>
</organism>
<dbReference type="PIRSF" id="PIRSF001439">
    <property type="entry name" value="CryM"/>
    <property type="match status" value="1"/>
</dbReference>
<dbReference type="AlphaFoldDB" id="A0A4U0RTS3"/>